<dbReference type="Pfam" id="PF00440">
    <property type="entry name" value="TetR_N"/>
    <property type="match status" value="1"/>
</dbReference>
<accession>A0A2C8Z9L8</accession>
<dbReference type="PANTHER" id="PTHR43479:SF11">
    <property type="entry name" value="ACREF_ENVCD OPERON REPRESSOR-RELATED"/>
    <property type="match status" value="1"/>
</dbReference>
<keyword evidence="5" id="KW-1185">Reference proteome</keyword>
<dbReference type="SUPFAM" id="SSF46689">
    <property type="entry name" value="Homeodomain-like"/>
    <property type="match status" value="1"/>
</dbReference>
<dbReference type="PROSITE" id="PS50977">
    <property type="entry name" value="HTH_TETR_2"/>
    <property type="match status" value="1"/>
</dbReference>
<reference evidence="4 5" key="1">
    <citation type="submission" date="2017-09" db="EMBL/GenBank/DDBJ databases">
        <authorList>
            <person name="Ehlers B."/>
            <person name="Leendertz F.H."/>
        </authorList>
    </citation>
    <scope>NUCLEOTIDE SEQUENCE [LARGE SCALE GENOMIC DNA]</scope>
    <source>
        <strain evidence="4 5">CGMCC 1.05381</strain>
    </source>
</reference>
<dbReference type="GO" id="GO:0003677">
    <property type="term" value="F:DNA binding"/>
    <property type="evidence" value="ECO:0007669"/>
    <property type="project" value="UniProtKB-UniRule"/>
</dbReference>
<sequence>MCKNGVMTTDTIAPGLRERKRLATRRSIQLAVLDLVAERGLEGVTIDEVSRVADISPRTFFNYFASKEEALMGNPPELPSGGQVERFVMDSSPGSLLDDITALLISAGEASSNDVEIFHRRHALLKQYPHLFAMRMATMRRFEEEVATVIARRLAVDDPILANDPNRLAERARLITLVSFAAMRHAWTSWAQGESPSKLTERLTESFGELKTLFSSPGT</sequence>
<gene>
    <name evidence="4" type="ORF">SAMN06296378_1137</name>
</gene>
<dbReference type="InterPro" id="IPR009057">
    <property type="entry name" value="Homeodomain-like_sf"/>
</dbReference>
<dbReference type="Gene3D" id="1.10.357.10">
    <property type="entry name" value="Tetracycline Repressor, domain 2"/>
    <property type="match status" value="1"/>
</dbReference>
<dbReference type="EMBL" id="OCST01000002">
    <property type="protein sequence ID" value="SOE60712.1"/>
    <property type="molecule type" value="Genomic_DNA"/>
</dbReference>
<protein>
    <submittedName>
        <fullName evidence="4">Transcriptional regulator, TetR family</fullName>
    </submittedName>
</protein>
<evidence type="ECO:0000256" key="1">
    <source>
        <dbReference type="ARBA" id="ARBA00023125"/>
    </source>
</evidence>
<evidence type="ECO:0000313" key="5">
    <source>
        <dbReference type="Proteomes" id="UP000219440"/>
    </source>
</evidence>
<dbReference type="PROSITE" id="PS01081">
    <property type="entry name" value="HTH_TETR_1"/>
    <property type="match status" value="1"/>
</dbReference>
<dbReference type="InterPro" id="IPR001647">
    <property type="entry name" value="HTH_TetR"/>
</dbReference>
<dbReference type="InterPro" id="IPR023772">
    <property type="entry name" value="DNA-bd_HTH_TetR-type_CS"/>
</dbReference>
<dbReference type="Proteomes" id="UP000219440">
    <property type="component" value="Unassembled WGS sequence"/>
</dbReference>
<dbReference type="Gene3D" id="1.10.10.60">
    <property type="entry name" value="Homeodomain-like"/>
    <property type="match status" value="1"/>
</dbReference>
<evidence type="ECO:0000313" key="4">
    <source>
        <dbReference type="EMBL" id="SOE60712.1"/>
    </source>
</evidence>
<evidence type="ECO:0000259" key="3">
    <source>
        <dbReference type="PROSITE" id="PS50977"/>
    </source>
</evidence>
<feature type="DNA-binding region" description="H-T-H motif" evidence="2">
    <location>
        <begin position="45"/>
        <end position="64"/>
    </location>
</feature>
<dbReference type="AlphaFoldDB" id="A0A2C8Z9L8"/>
<organism evidence="4 5">
    <name type="scientific">Salinibacterium xinjiangense</name>
    <dbReference type="NCBI Taxonomy" id="386302"/>
    <lineage>
        <taxon>Bacteria</taxon>
        <taxon>Bacillati</taxon>
        <taxon>Actinomycetota</taxon>
        <taxon>Actinomycetes</taxon>
        <taxon>Micrococcales</taxon>
        <taxon>Microbacteriaceae</taxon>
        <taxon>Salinibacterium</taxon>
    </lineage>
</organism>
<dbReference type="Pfam" id="PF17754">
    <property type="entry name" value="TetR_C_14"/>
    <property type="match status" value="1"/>
</dbReference>
<evidence type="ECO:0000256" key="2">
    <source>
        <dbReference type="PROSITE-ProRule" id="PRU00335"/>
    </source>
</evidence>
<dbReference type="InterPro" id="IPR041347">
    <property type="entry name" value="MftR_C"/>
</dbReference>
<dbReference type="InterPro" id="IPR050624">
    <property type="entry name" value="HTH-type_Tx_Regulator"/>
</dbReference>
<keyword evidence="1 2" id="KW-0238">DNA-binding</keyword>
<name>A0A2C8Z9L8_9MICO</name>
<dbReference type="PANTHER" id="PTHR43479">
    <property type="entry name" value="ACREF/ENVCD OPERON REPRESSOR-RELATED"/>
    <property type="match status" value="1"/>
</dbReference>
<feature type="domain" description="HTH tetR-type" evidence="3">
    <location>
        <begin position="22"/>
        <end position="82"/>
    </location>
</feature>
<proteinExistence type="predicted"/>